<evidence type="ECO:0000259" key="5">
    <source>
        <dbReference type="Pfam" id="PF01258"/>
    </source>
</evidence>
<evidence type="ECO:0000313" key="6">
    <source>
        <dbReference type="EMBL" id="PWK45131.1"/>
    </source>
</evidence>
<keyword evidence="3" id="KW-0862">Zinc</keyword>
<dbReference type="AlphaFoldDB" id="A0A316FUR2"/>
<sequence length="105" mass="11480">MTIDIDSRFPMVHAALTDELDRQTARLKELTEMSADTGDPGESHTRDALLAETRRSVEQVTGALRRIAEGAYGQCEGCAGAIPAERLEILPHARFCVPCQQKQVG</sequence>
<dbReference type="PANTHER" id="PTHR33823:SF4">
    <property type="entry name" value="GENERAL STRESS PROTEIN 16O"/>
    <property type="match status" value="1"/>
</dbReference>
<organism evidence="6 7">
    <name type="scientific">Actinoplanes xinjiangensis</name>
    <dbReference type="NCBI Taxonomy" id="512350"/>
    <lineage>
        <taxon>Bacteria</taxon>
        <taxon>Bacillati</taxon>
        <taxon>Actinomycetota</taxon>
        <taxon>Actinomycetes</taxon>
        <taxon>Micromonosporales</taxon>
        <taxon>Micromonosporaceae</taxon>
        <taxon>Actinoplanes</taxon>
    </lineage>
</organism>
<evidence type="ECO:0000256" key="1">
    <source>
        <dbReference type="ARBA" id="ARBA00022723"/>
    </source>
</evidence>
<dbReference type="RefSeq" id="WP_239170335.1">
    <property type="nucleotide sequence ID" value="NZ_BONA01000061.1"/>
</dbReference>
<evidence type="ECO:0000313" key="7">
    <source>
        <dbReference type="Proteomes" id="UP000245697"/>
    </source>
</evidence>
<comment type="caution">
    <text evidence="6">The sequence shown here is derived from an EMBL/GenBank/DDBJ whole genome shotgun (WGS) entry which is preliminary data.</text>
</comment>
<dbReference type="PROSITE" id="PS01102">
    <property type="entry name" value="ZF_DKSA_1"/>
    <property type="match status" value="1"/>
</dbReference>
<name>A0A316FUR2_9ACTN</name>
<evidence type="ECO:0000256" key="4">
    <source>
        <dbReference type="PROSITE-ProRule" id="PRU00510"/>
    </source>
</evidence>
<keyword evidence="7" id="KW-1185">Reference proteome</keyword>
<dbReference type="Gene3D" id="1.20.120.910">
    <property type="entry name" value="DksA, coiled-coil domain"/>
    <property type="match status" value="1"/>
</dbReference>
<dbReference type="InterPro" id="IPR000962">
    <property type="entry name" value="Znf_DskA_TraR"/>
</dbReference>
<accession>A0A316FUR2</accession>
<dbReference type="PANTHER" id="PTHR33823">
    <property type="entry name" value="RNA POLYMERASE-BINDING TRANSCRIPTION FACTOR DKSA-RELATED"/>
    <property type="match status" value="1"/>
</dbReference>
<dbReference type="EMBL" id="QGGR01000011">
    <property type="protein sequence ID" value="PWK45131.1"/>
    <property type="molecule type" value="Genomic_DNA"/>
</dbReference>
<dbReference type="SUPFAM" id="SSF57716">
    <property type="entry name" value="Glucocorticoid receptor-like (DNA-binding domain)"/>
    <property type="match status" value="1"/>
</dbReference>
<dbReference type="Proteomes" id="UP000245697">
    <property type="component" value="Unassembled WGS sequence"/>
</dbReference>
<keyword evidence="1" id="KW-0479">Metal-binding</keyword>
<dbReference type="Pfam" id="PF01258">
    <property type="entry name" value="zf-dskA_traR"/>
    <property type="match status" value="1"/>
</dbReference>
<keyword evidence="2" id="KW-0863">Zinc-finger</keyword>
<feature type="domain" description="Zinc finger DksA/TraR C4-type" evidence="5">
    <location>
        <begin position="70"/>
        <end position="102"/>
    </location>
</feature>
<evidence type="ECO:0000256" key="2">
    <source>
        <dbReference type="ARBA" id="ARBA00022771"/>
    </source>
</evidence>
<evidence type="ECO:0000256" key="3">
    <source>
        <dbReference type="ARBA" id="ARBA00022833"/>
    </source>
</evidence>
<reference evidence="6 7" key="1">
    <citation type="submission" date="2018-05" db="EMBL/GenBank/DDBJ databases">
        <title>Genomic Encyclopedia of Archaeal and Bacterial Type Strains, Phase II (KMG-II): from individual species to whole genera.</title>
        <authorList>
            <person name="Goeker M."/>
        </authorList>
    </citation>
    <scope>NUCLEOTIDE SEQUENCE [LARGE SCALE GENOMIC DNA]</scope>
    <source>
        <strain evidence="6 7">DSM 45184</strain>
    </source>
</reference>
<dbReference type="GO" id="GO:0008270">
    <property type="term" value="F:zinc ion binding"/>
    <property type="evidence" value="ECO:0007669"/>
    <property type="project" value="UniProtKB-KW"/>
</dbReference>
<gene>
    <name evidence="6" type="ORF">BC793_111105</name>
</gene>
<feature type="zinc finger region" description="dksA C4-type" evidence="4">
    <location>
        <begin position="75"/>
        <end position="99"/>
    </location>
</feature>
<dbReference type="PROSITE" id="PS51128">
    <property type="entry name" value="ZF_DKSA_2"/>
    <property type="match status" value="1"/>
</dbReference>
<protein>
    <submittedName>
        <fullName evidence="6">TraR/DksA family transcriptional regulator</fullName>
    </submittedName>
</protein>
<dbReference type="InterPro" id="IPR020458">
    <property type="entry name" value="Znf_DskA_TraR_CS"/>
</dbReference>
<proteinExistence type="predicted"/>